<dbReference type="InterPro" id="IPR036047">
    <property type="entry name" value="F-box-like_dom_sf"/>
</dbReference>
<evidence type="ECO:0000313" key="1">
    <source>
        <dbReference type="EMBL" id="THU97260.1"/>
    </source>
</evidence>
<accession>A0A4S8M5C3</accession>
<proteinExistence type="predicted"/>
<evidence type="ECO:0000313" key="2">
    <source>
        <dbReference type="Proteomes" id="UP000297245"/>
    </source>
</evidence>
<name>A0A4S8M5C3_DENBC</name>
<dbReference type="Proteomes" id="UP000297245">
    <property type="component" value="Unassembled WGS sequence"/>
</dbReference>
<organism evidence="1 2">
    <name type="scientific">Dendrothele bispora (strain CBS 962.96)</name>
    <dbReference type="NCBI Taxonomy" id="1314807"/>
    <lineage>
        <taxon>Eukaryota</taxon>
        <taxon>Fungi</taxon>
        <taxon>Dikarya</taxon>
        <taxon>Basidiomycota</taxon>
        <taxon>Agaricomycotina</taxon>
        <taxon>Agaricomycetes</taxon>
        <taxon>Agaricomycetidae</taxon>
        <taxon>Agaricales</taxon>
        <taxon>Agaricales incertae sedis</taxon>
        <taxon>Dendrothele</taxon>
    </lineage>
</organism>
<sequence>MEPRLQTESKCYISNIPLEVLVEIFLYYCKSGNHCIPPLSPHPAFILSLVCSDWRSVALSLPTFWSDIQIKVSEELDYSSDHIDWMLFFAKLYLMRSGQSPLDIVLRVPVAYNDWEIYYRHRYNLVHDGNFQLLYNLFSEVSHRWRSMSLSGFEEDWIDNYTWQANLPVIERLELVSVYHHTFSLNHGVTFDNLSAPSLQELTLVGDWNTSVDQPPALPALTQLIVKPWPSDLMAFDLSLLTLANPLTSVKIIGFHLICHPGGQQLIRCLGKSLEIRPLPSSQAQRASYELLGYLDLPHIRTLHLEPVIVSREEEIHALLATSSFIRSMEHIDGTLITQLILHHFVFEKAYQFLNFLGSFPALTHLSLNESHHIAIPQDELELEQPVETVLTKPAFYDKLNTVFEDCILRELEDINLVVDFGESVPGSALLNMLESRFVECGTWEVFGGQRASPLLQRFRLVFDYGLNGLGPEETERLKAMQERGFDIEITASRT</sequence>
<dbReference type="OrthoDB" id="3365698at2759"/>
<keyword evidence="2" id="KW-1185">Reference proteome</keyword>
<dbReference type="AlphaFoldDB" id="A0A4S8M5C3"/>
<dbReference type="SUPFAM" id="SSF81383">
    <property type="entry name" value="F-box domain"/>
    <property type="match status" value="1"/>
</dbReference>
<gene>
    <name evidence="1" type="ORF">K435DRAFT_778141</name>
</gene>
<dbReference type="EMBL" id="ML179159">
    <property type="protein sequence ID" value="THU97260.1"/>
    <property type="molecule type" value="Genomic_DNA"/>
</dbReference>
<protein>
    <submittedName>
        <fullName evidence="1">Uncharacterized protein</fullName>
    </submittedName>
</protein>
<reference evidence="1 2" key="1">
    <citation type="journal article" date="2019" name="Nat. Ecol. Evol.">
        <title>Megaphylogeny resolves global patterns of mushroom evolution.</title>
        <authorList>
            <person name="Varga T."/>
            <person name="Krizsan K."/>
            <person name="Foldi C."/>
            <person name="Dima B."/>
            <person name="Sanchez-Garcia M."/>
            <person name="Sanchez-Ramirez S."/>
            <person name="Szollosi G.J."/>
            <person name="Szarkandi J.G."/>
            <person name="Papp V."/>
            <person name="Albert L."/>
            <person name="Andreopoulos W."/>
            <person name="Angelini C."/>
            <person name="Antonin V."/>
            <person name="Barry K.W."/>
            <person name="Bougher N.L."/>
            <person name="Buchanan P."/>
            <person name="Buyck B."/>
            <person name="Bense V."/>
            <person name="Catcheside P."/>
            <person name="Chovatia M."/>
            <person name="Cooper J."/>
            <person name="Damon W."/>
            <person name="Desjardin D."/>
            <person name="Finy P."/>
            <person name="Geml J."/>
            <person name="Haridas S."/>
            <person name="Hughes K."/>
            <person name="Justo A."/>
            <person name="Karasinski D."/>
            <person name="Kautmanova I."/>
            <person name="Kiss B."/>
            <person name="Kocsube S."/>
            <person name="Kotiranta H."/>
            <person name="LaButti K.M."/>
            <person name="Lechner B.E."/>
            <person name="Liimatainen K."/>
            <person name="Lipzen A."/>
            <person name="Lukacs Z."/>
            <person name="Mihaltcheva S."/>
            <person name="Morgado L.N."/>
            <person name="Niskanen T."/>
            <person name="Noordeloos M.E."/>
            <person name="Ohm R.A."/>
            <person name="Ortiz-Santana B."/>
            <person name="Ovrebo C."/>
            <person name="Racz N."/>
            <person name="Riley R."/>
            <person name="Savchenko A."/>
            <person name="Shiryaev A."/>
            <person name="Soop K."/>
            <person name="Spirin V."/>
            <person name="Szebenyi C."/>
            <person name="Tomsovsky M."/>
            <person name="Tulloss R.E."/>
            <person name="Uehling J."/>
            <person name="Grigoriev I.V."/>
            <person name="Vagvolgyi C."/>
            <person name="Papp T."/>
            <person name="Martin F.M."/>
            <person name="Miettinen O."/>
            <person name="Hibbett D.S."/>
            <person name="Nagy L.G."/>
        </authorList>
    </citation>
    <scope>NUCLEOTIDE SEQUENCE [LARGE SCALE GENOMIC DNA]</scope>
    <source>
        <strain evidence="1 2">CBS 962.96</strain>
    </source>
</reference>